<dbReference type="GO" id="GO:0005737">
    <property type="term" value="C:cytoplasm"/>
    <property type="evidence" value="ECO:0000318"/>
    <property type="project" value="GO_Central"/>
</dbReference>
<dbReference type="FunCoup" id="T1FUC1">
    <property type="interactions" value="2010"/>
</dbReference>
<dbReference type="InterPro" id="IPR002877">
    <property type="entry name" value="RNA_MeTrfase_FtsJ_dom"/>
</dbReference>
<keyword evidence="1" id="KW-0949">S-adenosyl-L-methionine</keyword>
<evidence type="ECO:0000256" key="1">
    <source>
        <dbReference type="RuleBase" id="RU368012"/>
    </source>
</evidence>
<dbReference type="EMBL" id="KB097070">
    <property type="protein sequence ID" value="ESN99857.1"/>
    <property type="molecule type" value="Genomic_DNA"/>
</dbReference>
<comment type="catalytic activity">
    <reaction evidence="1">
        <text>a 5'-end (N(7)-methyl 5'-triphosphoguanosine)-ribonucleoside in mRNA + S-adenosyl-L-methionine = a 5'-end (N(7)-methyl 5'-triphosphoguanosine)-(2'-O-methyl-ribonucleoside) in mRNA + S-adenosyl-L-homocysteine + H(+)</text>
        <dbReference type="Rhea" id="RHEA:67020"/>
        <dbReference type="Rhea" id="RHEA-COMP:17167"/>
        <dbReference type="Rhea" id="RHEA-COMP:17168"/>
        <dbReference type="ChEBI" id="CHEBI:15378"/>
        <dbReference type="ChEBI" id="CHEBI:57856"/>
        <dbReference type="ChEBI" id="CHEBI:59789"/>
        <dbReference type="ChEBI" id="CHEBI:156461"/>
        <dbReference type="ChEBI" id="CHEBI:167609"/>
        <dbReference type="EC" id="2.1.1.57"/>
    </reaction>
</comment>
<dbReference type="GO" id="GO:0006370">
    <property type="term" value="P:7-methylguanosine mRNA capping"/>
    <property type="evidence" value="ECO:0000318"/>
    <property type="project" value="GO_Central"/>
</dbReference>
<proteinExistence type="predicted"/>
<dbReference type="RefSeq" id="XP_009022200.1">
    <property type="nucleotide sequence ID" value="XM_009023952.1"/>
</dbReference>
<evidence type="ECO:0000259" key="3">
    <source>
        <dbReference type="PROSITE" id="PS50174"/>
    </source>
</evidence>
<dbReference type="GO" id="GO:0004483">
    <property type="term" value="F:methyltransferase cap1 activity"/>
    <property type="evidence" value="ECO:0000318"/>
    <property type="project" value="GO_Central"/>
</dbReference>
<feature type="region of interest" description="Disordered" evidence="2">
    <location>
        <begin position="53"/>
        <end position="82"/>
    </location>
</feature>
<dbReference type="InterPro" id="IPR029063">
    <property type="entry name" value="SAM-dependent_MTases_sf"/>
</dbReference>
<dbReference type="Pfam" id="PF01728">
    <property type="entry name" value="FtsJ"/>
    <property type="match status" value="1"/>
</dbReference>
<name>T1FUC1_HELRO</name>
<accession>T1FUC1</accession>
<comment type="function">
    <text evidence="1">S-adenosyl-L-methionine-dependent methyltransferase that mediates RNA cap1 2'-O-ribose methylation to the 5'-cap structure of RNAs. Methylates the ribose of the first nucleotide of a m(7)GpppG-capped mRNA to produce m(7)GpppNmp (cap1).</text>
</comment>
<dbReference type="Gene3D" id="3.30.470.30">
    <property type="entry name" value="DNA ligase/mRNA capping enzyme"/>
    <property type="match status" value="1"/>
</dbReference>
<dbReference type="OMA" id="CTLFLCK"/>
<reference evidence="7" key="1">
    <citation type="submission" date="2012-12" db="EMBL/GenBank/DDBJ databases">
        <authorList>
            <person name="Hellsten U."/>
            <person name="Grimwood J."/>
            <person name="Chapman J.A."/>
            <person name="Shapiro H."/>
            <person name="Aerts A."/>
            <person name="Otillar R.P."/>
            <person name="Terry A.Y."/>
            <person name="Boore J.L."/>
            <person name="Simakov O."/>
            <person name="Marletaz F."/>
            <person name="Cho S.-J."/>
            <person name="Edsinger-Gonzales E."/>
            <person name="Havlak P."/>
            <person name="Kuo D.-H."/>
            <person name="Larsson T."/>
            <person name="Lv J."/>
            <person name="Arendt D."/>
            <person name="Savage R."/>
            <person name="Osoegawa K."/>
            <person name="de Jong P."/>
            <person name="Lindberg D.R."/>
            <person name="Seaver E.C."/>
            <person name="Weisblat D.A."/>
            <person name="Putnam N.H."/>
            <person name="Grigoriev I.V."/>
            <person name="Rokhsar D.S."/>
        </authorList>
    </citation>
    <scope>NUCLEOTIDE SEQUENCE</scope>
</reference>
<keyword evidence="1" id="KW-0539">Nucleus</keyword>
<dbReference type="SUPFAM" id="SSF56091">
    <property type="entry name" value="DNA ligase/mRNA capping enzyme, catalytic domain"/>
    <property type="match status" value="1"/>
</dbReference>
<feature type="domain" description="G-patch" evidence="3">
    <location>
        <begin position="35"/>
        <end position="81"/>
    </location>
</feature>
<dbReference type="PANTHER" id="PTHR16121">
    <property type="entry name" value="CAP-SPECIFIC MRNA (NUCLEOSIDE-2'-O-)-METHYLTRANSFERASE 1-RELATED"/>
    <property type="match status" value="1"/>
</dbReference>
<dbReference type="GO" id="GO:0032259">
    <property type="term" value="P:methylation"/>
    <property type="evidence" value="ECO:0007669"/>
    <property type="project" value="UniProtKB-KW"/>
</dbReference>
<dbReference type="EC" id="2.1.1.57" evidence="1"/>
<dbReference type="GO" id="GO:0005634">
    <property type="term" value="C:nucleus"/>
    <property type="evidence" value="ECO:0000318"/>
    <property type="project" value="GO_Central"/>
</dbReference>
<evidence type="ECO:0000313" key="5">
    <source>
        <dbReference type="EMBL" id="ESN99857.1"/>
    </source>
</evidence>
<dbReference type="STRING" id="6412.T1FUC1"/>
<dbReference type="GO" id="GO:0003676">
    <property type="term" value="F:nucleic acid binding"/>
    <property type="evidence" value="ECO:0007669"/>
    <property type="project" value="UniProtKB-UniRule"/>
</dbReference>
<evidence type="ECO:0000256" key="2">
    <source>
        <dbReference type="SAM" id="MobiDB-lite"/>
    </source>
</evidence>
<dbReference type="Pfam" id="PF01585">
    <property type="entry name" value="G-patch"/>
    <property type="match status" value="1"/>
</dbReference>
<keyword evidence="7" id="KW-1185">Reference proteome</keyword>
<dbReference type="InterPro" id="IPR025816">
    <property type="entry name" value="RrmJ-type_MeTrfase"/>
</dbReference>
<dbReference type="PROSITE" id="PS50174">
    <property type="entry name" value="G_PATCH"/>
    <property type="match status" value="1"/>
</dbReference>
<keyword evidence="1" id="KW-0808">Transferase</keyword>
<dbReference type="SUPFAM" id="SSF53335">
    <property type="entry name" value="S-adenosyl-L-methionine-dependent methyltransferases"/>
    <property type="match status" value="1"/>
</dbReference>
<dbReference type="EnsemblMetazoa" id="HelroT192823">
    <property type="protein sequence ID" value="HelroP192823"/>
    <property type="gene ID" value="HelroG192823"/>
</dbReference>
<dbReference type="GO" id="GO:0016556">
    <property type="term" value="P:mRNA modification"/>
    <property type="evidence" value="ECO:0007669"/>
    <property type="project" value="UniProtKB-UniRule"/>
</dbReference>
<protein>
    <recommendedName>
        <fullName evidence="1">Cap-specific mRNA (nucleoside-2'-O-)-methyltransferase 1</fullName>
        <ecNumber evidence="1">2.1.1.57</ecNumber>
    </recommendedName>
    <alternativeName>
        <fullName evidence="1">Cap1 2'O-ribose methyltransferase 1</fullName>
    </alternativeName>
</protein>
<dbReference type="AlphaFoldDB" id="T1FUC1"/>
<organism evidence="6 7">
    <name type="scientific">Helobdella robusta</name>
    <name type="common">Californian leech</name>
    <dbReference type="NCBI Taxonomy" id="6412"/>
    <lineage>
        <taxon>Eukaryota</taxon>
        <taxon>Metazoa</taxon>
        <taxon>Spiralia</taxon>
        <taxon>Lophotrochozoa</taxon>
        <taxon>Annelida</taxon>
        <taxon>Clitellata</taxon>
        <taxon>Hirudinea</taxon>
        <taxon>Rhynchobdellida</taxon>
        <taxon>Glossiphoniidae</taxon>
        <taxon>Helobdella</taxon>
    </lineage>
</organism>
<gene>
    <name evidence="6" type="primary">20212417</name>
    <name evidence="5" type="ORF">HELRODRAFT_192823</name>
</gene>
<dbReference type="Gene3D" id="3.40.50.12760">
    <property type="match status" value="1"/>
</dbReference>
<evidence type="ECO:0000313" key="7">
    <source>
        <dbReference type="Proteomes" id="UP000015101"/>
    </source>
</evidence>
<dbReference type="InterPro" id="IPR000467">
    <property type="entry name" value="G_patch_dom"/>
</dbReference>
<dbReference type="GeneID" id="20212417"/>
<dbReference type="Proteomes" id="UP000015101">
    <property type="component" value="Unassembled WGS sequence"/>
</dbReference>
<dbReference type="PROSITE" id="PS51613">
    <property type="entry name" value="SAM_MT_RRMJ"/>
    <property type="match status" value="1"/>
</dbReference>
<sequence>MSNNGSQKRKDLEKFTVNDDFEGQPLKKKLKLGTESSIAMKLMSKMGYKEGRGLGKHEQGISQPIEASKQKGKRGLGLNSNKKGLQPSEVQWNFDAEELGKCEVIDWLTNPSFISEISPNWLENGPVKLALDNETKFCSEETLTSILEGKTIFDSVEPEDMMKARTRSNPYETIKSAFFLNRAAMKMANMDSAFNYMFTSPTNPDNKNESLIARDELLTFADICAGPGGFSEYILWRKKGMCKGFGFTLKGNNDFKLEDFSAGPPEMFEPHYGVKGADGDGDIFQMDNQKEFEEFVRWRTNGRGVHVVLADGGFSVDGQENIQEILSHRLYLCQFLVALSILRAGGNFVCKLFDLFTEFSVGLIFLMAHCFHRVNIFKPVTSRPANSERYLICEGLLQTDLTSDILDYFRLINSKMAASYLGDKSSNWMIRSIVPCRDLTSSETFFNYIVRSNNFLGEMQKISLHKIKIFVQNVNLHDHRQADVRRECLSKWDIPDETKTKNFDEQISAHKCYCSLVRNTYDLPTTALTSRNIDDIKCLRVVKTTVAASTQRCLLLAVERNQVFMRNKTTWERLEYVTSIPKNTLLDVEMVEEQRGDLSRLNRGGMKVKVIHVYDVITWFGNDVTGLNFEERHNLLRLLISASTKVTRPHVTPLHVKQYHNLADVGENIFNRLHYGLVKGGGQHAPKLLLPITDPEDNLPAPASSTFTNNRRDRYMIPHGIYLTVICPLPWIIGHSKSSKKDYYYHVHDRVSRYDMPDDARATYEVCLKNTFYWTWADEVKMLEKQEVKSKQTNNTLVTKEMFLEFVHKLSRL</sequence>
<reference evidence="5 7" key="2">
    <citation type="journal article" date="2013" name="Nature">
        <title>Insights into bilaterian evolution from three spiralian genomes.</title>
        <authorList>
            <person name="Simakov O."/>
            <person name="Marletaz F."/>
            <person name="Cho S.J."/>
            <person name="Edsinger-Gonzales E."/>
            <person name="Havlak P."/>
            <person name="Hellsten U."/>
            <person name="Kuo D.H."/>
            <person name="Larsson T."/>
            <person name="Lv J."/>
            <person name="Arendt D."/>
            <person name="Savage R."/>
            <person name="Osoegawa K."/>
            <person name="de Jong P."/>
            <person name="Grimwood J."/>
            <person name="Chapman J.A."/>
            <person name="Shapiro H."/>
            <person name="Aerts A."/>
            <person name="Otillar R.P."/>
            <person name="Terry A.Y."/>
            <person name="Boore J.L."/>
            <person name="Grigoriev I.V."/>
            <person name="Lindberg D.R."/>
            <person name="Seaver E.C."/>
            <person name="Weisblat D.A."/>
            <person name="Putnam N.H."/>
            <person name="Rokhsar D.S."/>
        </authorList>
    </citation>
    <scope>NUCLEOTIDE SEQUENCE</scope>
</reference>
<keyword evidence="1" id="KW-0507">mRNA processing</keyword>
<dbReference type="FunFam" id="3.40.50.12760:FF:000004">
    <property type="entry name" value="FtsJ-like methyltransferase"/>
    <property type="match status" value="1"/>
</dbReference>
<evidence type="ECO:0000313" key="6">
    <source>
        <dbReference type="EnsemblMetazoa" id="HelroP192823"/>
    </source>
</evidence>
<dbReference type="HOGENOM" id="CLU_011097_0_0_1"/>
<dbReference type="SMART" id="SM00443">
    <property type="entry name" value="G_patch"/>
    <property type="match status" value="1"/>
</dbReference>
<dbReference type="KEGG" id="hro:HELRODRAFT_192823"/>
<dbReference type="OrthoDB" id="17307at2759"/>
<feature type="domain" description="RrmJ-type SAM-dependent 2'-O-MTase" evidence="4">
    <location>
        <begin position="178"/>
        <end position="397"/>
    </location>
</feature>
<dbReference type="InterPro" id="IPR050851">
    <property type="entry name" value="mRNA_Cap_2O-Ribose_MeTrfase"/>
</dbReference>
<dbReference type="PANTHER" id="PTHR16121:SF0">
    <property type="entry name" value="CAP-SPECIFIC MRNA (NUCLEOSIDE-2'-O-)-METHYLTRANSFERASE 1"/>
    <property type="match status" value="1"/>
</dbReference>
<reference evidence="6" key="3">
    <citation type="submission" date="2015-06" db="UniProtKB">
        <authorList>
            <consortium name="EnsemblMetazoa"/>
        </authorList>
    </citation>
    <scope>IDENTIFICATION</scope>
</reference>
<comment type="subcellular location">
    <subcellularLocation>
        <location evidence="1">Nucleus</location>
    </subcellularLocation>
</comment>
<keyword evidence="1" id="KW-0506">mRNA capping</keyword>
<dbReference type="InParanoid" id="T1FUC1"/>
<dbReference type="EMBL" id="AMQM01005776">
    <property type="status" value="NOT_ANNOTATED_CDS"/>
    <property type="molecule type" value="Genomic_DNA"/>
</dbReference>
<dbReference type="CTD" id="20212417"/>
<dbReference type="eggNOG" id="KOG3673">
    <property type="taxonomic scope" value="Eukaryota"/>
</dbReference>
<keyword evidence="1" id="KW-0489">Methyltransferase</keyword>
<evidence type="ECO:0000259" key="4">
    <source>
        <dbReference type="PROSITE" id="PS51613"/>
    </source>
</evidence>